<feature type="non-terminal residue" evidence="3">
    <location>
        <position position="657"/>
    </location>
</feature>
<sequence>MDLCDTCRNFDIQVFNPTQYPVRGYRAASAFSAAESGCSFCSMLVEASFPEGRKSGLMADFEHWRRWVRIQAEEDNGDIWRFRHDEEVALGSSQPLALTKLWVAQGLSRRKRHIPLRLLADPDSPAALSGDIMGRLVTGATSSEDHMRVLRQWLKDYQANHPECHLTPSGSQTLDAENASLPTRCVEVARGSDGVRSVRVVETAQKHGRYITLSHRWNSGTDKISTTRQNYAERLTGGNFERLPRLIENLFDLAEMLGVPLVWIDSICIIQDNVEDWRKEASKMAQYYQSSLVTVTGFETTTEMGLFTAPERDIPKLARLPYRDRDGIAKGSFYIARAEDHEANAQYTQQVGQSELLTRGWIFQEWLLSRRIVSFTSSGCFYQCQKLKPRNPTGGEVYVFKGERGSANLVFKSKLRLDHLNIPKLVFDQWRLTVHLYSGLALTKAGEDRLIALSGAAKEFSKALGRVGVAESSKDGEKERVTTTTQTGQGDGKADYLWINPVNGIVNAWINNYPNSPTWIDSGEYASGVGTAGNNIRFAKLHLTGSASLVAVDRSTHAIAAWLNGCDNLDTSEKKHRITITHVKAKFSDKQWSVTERPPEGTAPKDHCDETGRYSRGTQYSLDDPDDAKYPTYISEIVKLYGHKSVYTGLPDIVGRL</sequence>
<evidence type="ECO:0000313" key="4">
    <source>
        <dbReference type="Proteomes" id="UP000288168"/>
    </source>
</evidence>
<dbReference type="OrthoDB" id="4161196at2759"/>
<reference evidence="3 4" key="1">
    <citation type="submission" date="2017-06" db="EMBL/GenBank/DDBJ databases">
        <title>Comparative genomic analysis of Ambrosia Fusariam Clade fungi.</title>
        <authorList>
            <person name="Stajich J.E."/>
            <person name="Carrillo J."/>
            <person name="Kijimoto T."/>
            <person name="Eskalen A."/>
            <person name="O'Donnell K."/>
            <person name="Kasson M."/>
        </authorList>
    </citation>
    <scope>NUCLEOTIDE SEQUENCE [LARGE SCALE GENOMIC DNA]</scope>
    <source>
        <strain evidence="3 4">NRRL62584</strain>
    </source>
</reference>
<keyword evidence="4" id="KW-1185">Reference proteome</keyword>
<feature type="region of interest" description="Disordered" evidence="1">
    <location>
        <begin position="591"/>
        <end position="623"/>
    </location>
</feature>
<dbReference type="PANTHER" id="PTHR33112:SF9">
    <property type="entry name" value="HETEROKARYON INCOMPATIBILITY DOMAIN-CONTAINING PROTEIN"/>
    <property type="match status" value="1"/>
</dbReference>
<dbReference type="Proteomes" id="UP000288168">
    <property type="component" value="Unassembled WGS sequence"/>
</dbReference>
<evidence type="ECO:0000313" key="3">
    <source>
        <dbReference type="EMBL" id="RSL39758.1"/>
    </source>
</evidence>
<feature type="compositionally biased region" description="Basic and acidic residues" evidence="1">
    <location>
        <begin position="597"/>
        <end position="613"/>
    </location>
</feature>
<organism evidence="3 4">
    <name type="scientific">Fusarium duplospermum</name>
    <dbReference type="NCBI Taxonomy" id="1325734"/>
    <lineage>
        <taxon>Eukaryota</taxon>
        <taxon>Fungi</taxon>
        <taxon>Dikarya</taxon>
        <taxon>Ascomycota</taxon>
        <taxon>Pezizomycotina</taxon>
        <taxon>Sordariomycetes</taxon>
        <taxon>Hypocreomycetidae</taxon>
        <taxon>Hypocreales</taxon>
        <taxon>Nectriaceae</taxon>
        <taxon>Fusarium</taxon>
        <taxon>Fusarium solani species complex</taxon>
    </lineage>
</organism>
<accession>A0A428NG43</accession>
<feature type="domain" description="Heterokaryon incompatibility" evidence="2">
    <location>
        <begin position="210"/>
        <end position="365"/>
    </location>
</feature>
<dbReference type="PANTHER" id="PTHR33112">
    <property type="entry name" value="DOMAIN PROTEIN, PUTATIVE-RELATED"/>
    <property type="match status" value="1"/>
</dbReference>
<dbReference type="Pfam" id="PF06985">
    <property type="entry name" value="HET"/>
    <property type="match status" value="1"/>
</dbReference>
<dbReference type="EMBL" id="NKCI01000584">
    <property type="protein sequence ID" value="RSL39758.1"/>
    <property type="molecule type" value="Genomic_DNA"/>
</dbReference>
<dbReference type="STRING" id="1325734.A0A428NG43"/>
<proteinExistence type="predicted"/>
<evidence type="ECO:0000259" key="2">
    <source>
        <dbReference type="Pfam" id="PF06985"/>
    </source>
</evidence>
<gene>
    <name evidence="3" type="ORF">CEP54_016264</name>
</gene>
<dbReference type="InterPro" id="IPR010730">
    <property type="entry name" value="HET"/>
</dbReference>
<dbReference type="AlphaFoldDB" id="A0A428NG43"/>
<protein>
    <recommendedName>
        <fullName evidence="2">Heterokaryon incompatibility domain-containing protein</fullName>
    </recommendedName>
</protein>
<evidence type="ECO:0000256" key="1">
    <source>
        <dbReference type="SAM" id="MobiDB-lite"/>
    </source>
</evidence>
<comment type="caution">
    <text evidence="3">The sequence shown here is derived from an EMBL/GenBank/DDBJ whole genome shotgun (WGS) entry which is preliminary data.</text>
</comment>
<name>A0A428NG43_9HYPO</name>